<dbReference type="Pfam" id="PF04577">
    <property type="entry name" value="Glyco_transf_61"/>
    <property type="match status" value="1"/>
</dbReference>
<dbReference type="GO" id="GO:0016757">
    <property type="term" value="F:glycosyltransferase activity"/>
    <property type="evidence" value="ECO:0007669"/>
    <property type="project" value="InterPro"/>
</dbReference>
<evidence type="ECO:0000313" key="4">
    <source>
        <dbReference type="Proteomes" id="UP001178507"/>
    </source>
</evidence>
<comment type="caution">
    <text evidence="3">The sequence shown here is derived from an EMBL/GenBank/DDBJ whole genome shotgun (WGS) entry which is preliminary data.</text>
</comment>
<dbReference type="EMBL" id="CAUJNA010000757">
    <property type="protein sequence ID" value="CAJ1380879.1"/>
    <property type="molecule type" value="Genomic_DNA"/>
</dbReference>
<dbReference type="AlphaFoldDB" id="A0AA36MUL4"/>
<name>A0AA36MUL4_9DINO</name>
<feature type="domain" description="Glycosyltransferase 61 catalytic" evidence="2">
    <location>
        <begin position="8"/>
        <end position="201"/>
    </location>
</feature>
<reference evidence="3" key="1">
    <citation type="submission" date="2023-08" db="EMBL/GenBank/DDBJ databases">
        <authorList>
            <person name="Chen Y."/>
            <person name="Shah S."/>
            <person name="Dougan E. K."/>
            <person name="Thang M."/>
            <person name="Chan C."/>
        </authorList>
    </citation>
    <scope>NUCLEOTIDE SEQUENCE</scope>
</reference>
<proteinExistence type="predicted"/>
<protein>
    <recommendedName>
        <fullName evidence="2">Glycosyltransferase 61 catalytic domain-containing protein</fullName>
    </recommendedName>
</protein>
<organism evidence="3 4">
    <name type="scientific">Effrenium voratum</name>
    <dbReference type="NCBI Taxonomy" id="2562239"/>
    <lineage>
        <taxon>Eukaryota</taxon>
        <taxon>Sar</taxon>
        <taxon>Alveolata</taxon>
        <taxon>Dinophyceae</taxon>
        <taxon>Suessiales</taxon>
        <taxon>Symbiodiniaceae</taxon>
        <taxon>Effrenium</taxon>
    </lineage>
</organism>
<accession>A0AA36MUL4</accession>
<evidence type="ECO:0000256" key="1">
    <source>
        <dbReference type="SAM" id="MobiDB-lite"/>
    </source>
</evidence>
<evidence type="ECO:0000313" key="3">
    <source>
        <dbReference type="EMBL" id="CAJ1380879.1"/>
    </source>
</evidence>
<keyword evidence="4" id="KW-1185">Reference proteome</keyword>
<sequence>MRKAFCNYYHFTTVALARIVALLPQLRADKSITVLIPHPNKKGQRSPYMRESLRLLGLEDQVMDFPPCRLVFAEELLVAGLGPRTAFGRDRLGRARAIMADVADEGPTRAVRHAVLAALRPPPARESVLLIDRHERRRMANLAEVLDALGKLPSGHTARLIYCEDLSFVEQVSAFQGAQGAVAVSGACLANSLYMPQESLVLDLVTEKNYMGADVVMPLDCGITWFWTLTLNVKVRYRSLILPEGDLDADTVEVPADMVRDILVKDLAPHPAAADGACEKLHCEPLAPVSAMCAAVANGDSAQLCFDDLVAGRTTAALQCMQAKHRRLRAPDAAGPGDFVTSLAKLQHDAEMLAHLEVPGAALLRALHLAALRRYATRPTQAFEVRLPHNDPRREVFASVHRAVWMAPDARAEGEPMNLLDVDVERRLSSEGNAVVDGVLSDSALKIMQTHLQQSTMYYHREKSGAFLLASLDDGLASQLLAQIVEKLQEALPSIGRLCDAMAYKTLSVPTSSASFVSAQGASAAALLWLTPSKIDQVLSLPKPASAAEAVRHAVNRMVLWRDDCAATAPIWHHHSIESDYLHRTVHLVLRFQNPSCQRRRRPGAGPGQVLPEAAPARRSPGSLDAALSEDSFAAWDPFTDPSDARQGRTTAYAVGEEETSPEVLWDPLAGQRASASMEPEEASPDDNWDPFEDPEIFALAAELALQLQDMAALEAWVEQAKAGALHFLEKSTRAARLPRDKVQPKEDRLRLGKARGAAGIPRYLRRRTLARCKRLNFEARAPDIPFADLGETQARDSTEIEMVELRQKNLLALRRHPGCKAFWRAVRSLKRLWQKNLARQWAVDRTG</sequence>
<gene>
    <name evidence="3" type="ORF">EVOR1521_LOCUS8714</name>
</gene>
<feature type="region of interest" description="Disordered" evidence="1">
    <location>
        <begin position="597"/>
        <end position="624"/>
    </location>
</feature>
<dbReference type="InterPro" id="IPR049625">
    <property type="entry name" value="Glyco_transf_61_cat"/>
</dbReference>
<evidence type="ECO:0000259" key="2">
    <source>
        <dbReference type="Pfam" id="PF04577"/>
    </source>
</evidence>
<dbReference type="Proteomes" id="UP001178507">
    <property type="component" value="Unassembled WGS sequence"/>
</dbReference>